<protein>
    <recommendedName>
        <fullName evidence="4">AAA+ family ATPase</fullName>
    </recommendedName>
</protein>
<sequence length="119" mass="13232">MRRFITTSGAVLLAATLPLQAQEEDGFSLMERGAQLFFEGIQREMEPALNDLMALADDMEPALRAFISEMGPAFVELLGQIEDLSAYHPPEILPNGDIILRKKTPEEMAEENPEGEIEI</sequence>
<evidence type="ECO:0000256" key="1">
    <source>
        <dbReference type="SAM" id="SignalP"/>
    </source>
</evidence>
<dbReference type="EMBL" id="CP034348">
    <property type="protein sequence ID" value="QGX97803.1"/>
    <property type="molecule type" value="Genomic_DNA"/>
</dbReference>
<organism evidence="2 3">
    <name type="scientific">Roseovarius faecimaris</name>
    <dbReference type="NCBI Taxonomy" id="2494550"/>
    <lineage>
        <taxon>Bacteria</taxon>
        <taxon>Pseudomonadati</taxon>
        <taxon>Pseudomonadota</taxon>
        <taxon>Alphaproteobacteria</taxon>
        <taxon>Rhodobacterales</taxon>
        <taxon>Roseobacteraceae</taxon>
        <taxon>Roseovarius</taxon>
    </lineage>
</organism>
<accession>A0A6I6IPQ8</accession>
<dbReference type="AlphaFoldDB" id="A0A6I6IPQ8"/>
<feature type="signal peptide" evidence="1">
    <location>
        <begin position="1"/>
        <end position="21"/>
    </location>
</feature>
<dbReference type="OrthoDB" id="7308154at2"/>
<proteinExistence type="predicted"/>
<name>A0A6I6IPQ8_9RHOB</name>
<dbReference type="Proteomes" id="UP000428330">
    <property type="component" value="Chromosome"/>
</dbReference>
<dbReference type="KEGG" id="rom:EI983_05735"/>
<dbReference type="RefSeq" id="WP_157706437.1">
    <property type="nucleotide sequence ID" value="NZ_CP034348.1"/>
</dbReference>
<evidence type="ECO:0000313" key="2">
    <source>
        <dbReference type="EMBL" id="QGX97803.1"/>
    </source>
</evidence>
<gene>
    <name evidence="2" type="ORF">EI983_05735</name>
</gene>
<evidence type="ECO:0008006" key="4">
    <source>
        <dbReference type="Google" id="ProtNLM"/>
    </source>
</evidence>
<keyword evidence="1" id="KW-0732">Signal</keyword>
<reference evidence="3" key="1">
    <citation type="submission" date="2018-12" db="EMBL/GenBank/DDBJ databases">
        <title>Complete genome sequence of Roseovarius sp. MME-070.</title>
        <authorList>
            <person name="Nam Y.-D."/>
            <person name="Kang J."/>
            <person name="Chung W.-H."/>
            <person name="Park Y.S."/>
        </authorList>
    </citation>
    <scope>NUCLEOTIDE SEQUENCE [LARGE SCALE GENOMIC DNA]</scope>
    <source>
        <strain evidence="3">MME-070</strain>
    </source>
</reference>
<evidence type="ECO:0000313" key="3">
    <source>
        <dbReference type="Proteomes" id="UP000428330"/>
    </source>
</evidence>
<keyword evidence="3" id="KW-1185">Reference proteome</keyword>
<feature type="chain" id="PRO_5026355683" description="AAA+ family ATPase" evidence="1">
    <location>
        <begin position="22"/>
        <end position="119"/>
    </location>
</feature>